<protein>
    <recommendedName>
        <fullName evidence="3">Transposase</fullName>
    </recommendedName>
</protein>
<evidence type="ECO:0000313" key="1">
    <source>
        <dbReference type="EMBL" id="WEX91741.1"/>
    </source>
</evidence>
<geneLocation type="plasmid" evidence="1 2">
    <name>unnamed</name>
</geneLocation>
<evidence type="ECO:0000313" key="2">
    <source>
        <dbReference type="Proteomes" id="UP001229355"/>
    </source>
</evidence>
<proteinExistence type="predicted"/>
<dbReference type="RefSeq" id="WP_280663697.1">
    <property type="nucleotide sequence ID" value="NZ_CP120375.1"/>
</dbReference>
<dbReference type="EMBL" id="CP120375">
    <property type="protein sequence ID" value="WEX91741.1"/>
    <property type="molecule type" value="Genomic_DNA"/>
</dbReference>
<name>A0ABY8DLH3_9HYPH</name>
<reference evidence="1 2" key="1">
    <citation type="submission" date="2023-03" db="EMBL/GenBank/DDBJ databases">
        <authorList>
            <person name="Kaur S."/>
            <person name="Espinosa-Saiz D."/>
            <person name="Velazquez E."/>
            <person name="Menendez E."/>
            <person name="diCenzo G.C."/>
        </authorList>
    </citation>
    <scope>NUCLEOTIDE SEQUENCE [LARGE SCALE GENOMIC DNA]</scope>
    <source>
        <strain evidence="1 2">LMG 24692</strain>
        <plasmid evidence="1 2">unnamed</plasmid>
    </source>
</reference>
<keyword evidence="1" id="KW-0614">Plasmid</keyword>
<gene>
    <name evidence="1" type="ORF">PZN02_006054</name>
</gene>
<keyword evidence="2" id="KW-1185">Reference proteome</keyword>
<evidence type="ECO:0008006" key="3">
    <source>
        <dbReference type="Google" id="ProtNLM"/>
    </source>
</evidence>
<accession>A0ABY8DLH3</accession>
<dbReference type="Proteomes" id="UP001229355">
    <property type="component" value="Plasmid unnamed"/>
</dbReference>
<sequence length="125" mass="13681">MEYYVGLDVSLKSTHICIMDHDRQVVWRGSADAQALAEMLASGWYSAVHVKTMESHRLKALLGAREQLANVKRQLYRQVRGLLRPFGIKISAERTATDKGDACAIGVGSRSSLTSCGTRAGRTAT</sequence>
<organism evidence="1 2">
    <name type="scientific">Sinorhizobium garamanticum</name>
    <dbReference type="NCBI Taxonomy" id="680247"/>
    <lineage>
        <taxon>Bacteria</taxon>
        <taxon>Pseudomonadati</taxon>
        <taxon>Pseudomonadota</taxon>
        <taxon>Alphaproteobacteria</taxon>
        <taxon>Hyphomicrobiales</taxon>
        <taxon>Rhizobiaceae</taxon>
        <taxon>Sinorhizobium/Ensifer group</taxon>
        <taxon>Sinorhizobium</taxon>
    </lineage>
</organism>